<proteinExistence type="predicted"/>
<sequence>MVNVDGKREEDEKVIEVEGMGANKSARMLEILHVVHQYVARWVYSHGIPFNAIANDDLRRMLEVAGQFGPGVTPPSQYQLREPLLKEEVVRMKGLMEEQEDEWRVNGCSVTTDSWSDRKRRSIMNLCINCKEGTMFLSSKDCFDDSHTGEYIFAYVNEYCIKNLGGDHVVQVVTNNATNNITAAKLLKEVRPTIFWTFCATHTINLMVEGISKLAMSDEIVKMAKVFTIFIYAHHQTLSMMRSFTKKRDIVRPGITRFASAFLTLKSLVEKEENLKVKRKKKKKLSKATTMVVL</sequence>
<dbReference type="Proteomes" id="UP000434276">
    <property type="component" value="Unassembled WGS sequence"/>
</dbReference>
<gene>
    <name evidence="2" type="ORF">C24_LOCUS3591</name>
</gene>
<dbReference type="EMBL" id="CACSHJ010000087">
    <property type="protein sequence ID" value="CAA0272027.1"/>
    <property type="molecule type" value="Genomic_DNA"/>
</dbReference>
<dbReference type="AlphaFoldDB" id="A0A5S9WP73"/>
<dbReference type="SUPFAM" id="SSF53098">
    <property type="entry name" value="Ribonuclease H-like"/>
    <property type="match status" value="1"/>
</dbReference>
<feature type="domain" description="DUF659" evidence="1">
    <location>
        <begin position="75"/>
        <end position="225"/>
    </location>
</feature>
<evidence type="ECO:0000259" key="1">
    <source>
        <dbReference type="Pfam" id="PF04937"/>
    </source>
</evidence>
<protein>
    <recommendedName>
        <fullName evidence="1">DUF659 domain-containing protein</fullName>
    </recommendedName>
</protein>
<accession>A0A5S9WP73</accession>
<name>A0A5S9WP73_ARATH</name>
<reference evidence="2 3" key="1">
    <citation type="submission" date="2019-12" db="EMBL/GenBank/DDBJ databases">
        <authorList>
            <person name="Jiao W.-B."/>
            <person name="Schneeberger K."/>
        </authorList>
    </citation>
    <scope>NUCLEOTIDE SEQUENCE [LARGE SCALE GENOMIC DNA]</scope>
    <source>
        <strain evidence="3">cv. C24</strain>
    </source>
</reference>
<dbReference type="OrthoDB" id="1110980at2759"/>
<dbReference type="PANTHER" id="PTHR32166:SF74">
    <property type="entry name" value="OS05G0256350 PROTEIN"/>
    <property type="match status" value="1"/>
</dbReference>
<evidence type="ECO:0000313" key="3">
    <source>
        <dbReference type="Proteomes" id="UP000434276"/>
    </source>
</evidence>
<evidence type="ECO:0000313" key="2">
    <source>
        <dbReference type="EMBL" id="CAA0272027.1"/>
    </source>
</evidence>
<dbReference type="InterPro" id="IPR007021">
    <property type="entry name" value="DUF659"/>
</dbReference>
<dbReference type="Pfam" id="PF04937">
    <property type="entry name" value="DUF659"/>
    <property type="match status" value="1"/>
</dbReference>
<dbReference type="PANTHER" id="PTHR32166">
    <property type="entry name" value="OSJNBA0013A04.12 PROTEIN"/>
    <property type="match status" value="1"/>
</dbReference>
<dbReference type="InterPro" id="IPR012337">
    <property type="entry name" value="RNaseH-like_sf"/>
</dbReference>
<organism evidence="2 3">
    <name type="scientific">Arabidopsis thaliana</name>
    <name type="common">Mouse-ear cress</name>
    <dbReference type="NCBI Taxonomy" id="3702"/>
    <lineage>
        <taxon>Eukaryota</taxon>
        <taxon>Viridiplantae</taxon>
        <taxon>Streptophyta</taxon>
        <taxon>Embryophyta</taxon>
        <taxon>Tracheophyta</taxon>
        <taxon>Spermatophyta</taxon>
        <taxon>Magnoliopsida</taxon>
        <taxon>eudicotyledons</taxon>
        <taxon>Gunneridae</taxon>
        <taxon>Pentapetalae</taxon>
        <taxon>rosids</taxon>
        <taxon>malvids</taxon>
        <taxon>Brassicales</taxon>
        <taxon>Brassicaceae</taxon>
        <taxon>Camelineae</taxon>
        <taxon>Arabidopsis</taxon>
    </lineage>
</organism>